<dbReference type="PROSITE" id="PS50089">
    <property type="entry name" value="ZF_RING_2"/>
    <property type="match status" value="1"/>
</dbReference>
<dbReference type="InterPro" id="IPR017907">
    <property type="entry name" value="Znf_RING_CS"/>
</dbReference>
<feature type="domain" description="RING-type" evidence="6">
    <location>
        <begin position="23"/>
        <end position="72"/>
    </location>
</feature>
<dbReference type="SMART" id="SM00184">
    <property type="entry name" value="RING"/>
    <property type="match status" value="1"/>
</dbReference>
<keyword evidence="3" id="KW-0862">Zinc</keyword>
<dbReference type="SUPFAM" id="SSF57850">
    <property type="entry name" value="RING/U-box"/>
    <property type="match status" value="1"/>
</dbReference>
<reference evidence="7 8" key="1">
    <citation type="journal article" date="2024" name="Plant J.">
        <title>Genome sequences and population genomics reveal climatic adaptation and genomic divergence between two closely related sweetgum species.</title>
        <authorList>
            <person name="Xu W.Q."/>
            <person name="Ren C.Q."/>
            <person name="Zhang X.Y."/>
            <person name="Comes H.P."/>
            <person name="Liu X.H."/>
            <person name="Li Y.G."/>
            <person name="Kettle C.J."/>
            <person name="Jalonen R."/>
            <person name="Gaisberger H."/>
            <person name="Ma Y.Z."/>
            <person name="Qiu Y.X."/>
        </authorList>
    </citation>
    <scope>NUCLEOTIDE SEQUENCE [LARGE SCALE GENOMIC DNA]</scope>
    <source>
        <strain evidence="7">Hangzhou</strain>
    </source>
</reference>
<dbReference type="PANTHER" id="PTHR47692">
    <property type="entry name" value="RING/U-BOX SUPERFAMILY PROTEIN"/>
    <property type="match status" value="1"/>
</dbReference>
<name>A0AAP0N9E2_LIQFO</name>
<evidence type="ECO:0000256" key="2">
    <source>
        <dbReference type="ARBA" id="ARBA00022771"/>
    </source>
</evidence>
<comment type="caution">
    <text evidence="7">The sequence shown here is derived from an EMBL/GenBank/DDBJ whole genome shotgun (WGS) entry which is preliminary data.</text>
</comment>
<dbReference type="InterPro" id="IPR018957">
    <property type="entry name" value="Znf_C3HC4_RING-type"/>
</dbReference>
<keyword evidence="1" id="KW-0479">Metal-binding</keyword>
<gene>
    <name evidence="7" type="ORF">L1049_021478</name>
</gene>
<evidence type="ECO:0000256" key="4">
    <source>
        <dbReference type="PROSITE-ProRule" id="PRU00175"/>
    </source>
</evidence>
<accession>A0AAP0N9E2</accession>
<dbReference type="PANTHER" id="PTHR47692:SF2">
    <property type="entry name" value="ZINC FINGER RING-TYPE DOMAIN CONTAINING PROTEIN"/>
    <property type="match status" value="1"/>
</dbReference>
<keyword evidence="2 4" id="KW-0863">Zinc-finger</keyword>
<feature type="region of interest" description="Disordered" evidence="5">
    <location>
        <begin position="1"/>
        <end position="20"/>
    </location>
</feature>
<dbReference type="Gene3D" id="3.30.40.10">
    <property type="entry name" value="Zinc/RING finger domain, C3HC4 (zinc finger)"/>
    <property type="match status" value="1"/>
</dbReference>
<dbReference type="GO" id="GO:0008270">
    <property type="term" value="F:zinc ion binding"/>
    <property type="evidence" value="ECO:0007669"/>
    <property type="project" value="UniProtKB-KW"/>
</dbReference>
<evidence type="ECO:0000256" key="5">
    <source>
        <dbReference type="SAM" id="MobiDB-lite"/>
    </source>
</evidence>
<protein>
    <recommendedName>
        <fullName evidence="6">RING-type domain-containing protein</fullName>
    </recommendedName>
</protein>
<feature type="compositionally biased region" description="Basic and acidic residues" evidence="5">
    <location>
        <begin position="1"/>
        <end position="11"/>
    </location>
</feature>
<sequence>MNEENTREKNESSSSPSHDSNPCPICLGPITQDSYLDQCFHKFCYNCIVHWSKVVGSKRSHPPSSLKCPLCKTENFSIVHSYNGSSFQQHYINQQCGDSFFFSSAHKYRLQCYYIEPGILNDIWNVSRYWKSRKYLHPNKWLQDWLRREIQALIQEEEVDIIVHHILGLIDSFLRSNEQKYQTSTPETKQEEFKALVSDAARPFLTGRTDRFVNEVELFLASGLNIVAYDEVYIQSLGWNTPGETSEGAEGKHNEHVPLIPYLYIFDDDSDDTD</sequence>
<evidence type="ECO:0000256" key="3">
    <source>
        <dbReference type="ARBA" id="ARBA00022833"/>
    </source>
</evidence>
<dbReference type="InterPro" id="IPR013083">
    <property type="entry name" value="Znf_RING/FYVE/PHD"/>
</dbReference>
<evidence type="ECO:0000259" key="6">
    <source>
        <dbReference type="PROSITE" id="PS50089"/>
    </source>
</evidence>
<dbReference type="InterPro" id="IPR001841">
    <property type="entry name" value="Znf_RING"/>
</dbReference>
<organism evidence="7 8">
    <name type="scientific">Liquidambar formosana</name>
    <name type="common">Formosan gum</name>
    <dbReference type="NCBI Taxonomy" id="63359"/>
    <lineage>
        <taxon>Eukaryota</taxon>
        <taxon>Viridiplantae</taxon>
        <taxon>Streptophyta</taxon>
        <taxon>Embryophyta</taxon>
        <taxon>Tracheophyta</taxon>
        <taxon>Spermatophyta</taxon>
        <taxon>Magnoliopsida</taxon>
        <taxon>eudicotyledons</taxon>
        <taxon>Gunneridae</taxon>
        <taxon>Pentapetalae</taxon>
        <taxon>Saxifragales</taxon>
        <taxon>Altingiaceae</taxon>
        <taxon>Liquidambar</taxon>
    </lineage>
</organism>
<evidence type="ECO:0000256" key="1">
    <source>
        <dbReference type="ARBA" id="ARBA00022723"/>
    </source>
</evidence>
<dbReference type="Proteomes" id="UP001415857">
    <property type="component" value="Unassembled WGS sequence"/>
</dbReference>
<evidence type="ECO:0000313" key="7">
    <source>
        <dbReference type="EMBL" id="KAK9266974.1"/>
    </source>
</evidence>
<dbReference type="PROSITE" id="PS00518">
    <property type="entry name" value="ZF_RING_1"/>
    <property type="match status" value="1"/>
</dbReference>
<keyword evidence="8" id="KW-1185">Reference proteome</keyword>
<proteinExistence type="predicted"/>
<evidence type="ECO:0000313" key="8">
    <source>
        <dbReference type="Proteomes" id="UP001415857"/>
    </source>
</evidence>
<dbReference type="AlphaFoldDB" id="A0AAP0N9E2"/>
<dbReference type="EMBL" id="JBBPBK010000041">
    <property type="protein sequence ID" value="KAK9266974.1"/>
    <property type="molecule type" value="Genomic_DNA"/>
</dbReference>
<dbReference type="Pfam" id="PF00097">
    <property type="entry name" value="zf-C3HC4"/>
    <property type="match status" value="1"/>
</dbReference>